<evidence type="ECO:0000313" key="2">
    <source>
        <dbReference type="EMBL" id="MBE1533106.1"/>
    </source>
</evidence>
<sequence length="114" mass="12730">MTAPWTPERVAAEVQRRYPGTTAWLGRHTGSWWAVARDRTGRHRLVEAASPAELVRRLDELGVRRAGYASQPRPAPARPAPPPPPARPRPPVRRRPARLPRGWLRAAFAALVTP</sequence>
<dbReference type="EMBL" id="JADBDZ010000001">
    <property type="protein sequence ID" value="MBE1533106.1"/>
    <property type="molecule type" value="Genomic_DNA"/>
</dbReference>
<accession>A0ABR9JRC5</accession>
<dbReference type="Proteomes" id="UP000627838">
    <property type="component" value="Unassembled WGS sequence"/>
</dbReference>
<proteinExistence type="predicted"/>
<comment type="caution">
    <text evidence="2">The sequence shown here is derived from an EMBL/GenBank/DDBJ whole genome shotgun (WGS) entry which is preliminary data.</text>
</comment>
<name>A0ABR9JRC5_9ACTN</name>
<organism evidence="2 3">
    <name type="scientific">Actinomadura algeriensis</name>
    <dbReference type="NCBI Taxonomy" id="1679523"/>
    <lineage>
        <taxon>Bacteria</taxon>
        <taxon>Bacillati</taxon>
        <taxon>Actinomycetota</taxon>
        <taxon>Actinomycetes</taxon>
        <taxon>Streptosporangiales</taxon>
        <taxon>Thermomonosporaceae</taxon>
        <taxon>Actinomadura</taxon>
    </lineage>
</organism>
<reference evidence="2 3" key="1">
    <citation type="submission" date="2020-10" db="EMBL/GenBank/DDBJ databases">
        <title>Sequencing the genomes of 1000 actinobacteria strains.</title>
        <authorList>
            <person name="Klenk H.-P."/>
        </authorList>
    </citation>
    <scope>NUCLEOTIDE SEQUENCE [LARGE SCALE GENOMIC DNA]</scope>
    <source>
        <strain evidence="2 3">DSM 46744</strain>
    </source>
</reference>
<feature type="compositionally biased region" description="Pro residues" evidence="1">
    <location>
        <begin position="73"/>
        <end position="89"/>
    </location>
</feature>
<gene>
    <name evidence="2" type="ORF">H4W34_002939</name>
</gene>
<protein>
    <submittedName>
        <fullName evidence="2">Uncharacterized protein</fullName>
    </submittedName>
</protein>
<evidence type="ECO:0000313" key="3">
    <source>
        <dbReference type="Proteomes" id="UP000627838"/>
    </source>
</evidence>
<keyword evidence="3" id="KW-1185">Reference proteome</keyword>
<feature type="region of interest" description="Disordered" evidence="1">
    <location>
        <begin position="65"/>
        <end position="98"/>
    </location>
</feature>
<evidence type="ECO:0000256" key="1">
    <source>
        <dbReference type="SAM" id="MobiDB-lite"/>
    </source>
</evidence>
<dbReference type="RefSeq" id="WP_192759708.1">
    <property type="nucleotide sequence ID" value="NZ_JADBDZ010000001.1"/>
</dbReference>